<sequence>MRNLFKFDDRGGVCPSLSLNLPHGNRIMTVRDPNTDERSGSQAPLQLLHARNDSTEWRFQSLHGCAAQPERLRLSLSDGDRTSISEMKDITNEDSDNSLEKEAENLQSKLCPRGHWRPAEDDKLRELVAMHGPQNWNLIAEKLHGRSGKSCRLRWFNQLDPRINRRPFTEEEEERLLAAHRVHGNKWALIARLFPGRTDNAVKNHWHVVMARRFRERSRACGRRKNQLSKRTVKRTSNGQTVAQSLTAWIQKYSVVADDASHAASLNVNSIASKSCTGNQSSEKKDLKFQSLQHPYLSLSTEKNDCFNAYTGSHLQKALETYQNTKHKDIKSLMPTTGVCRMDSQTCFSRCSMDSMTTSAIFGQDEFCSSKSFLRPKSLEESFHNLKRLKGANYTERELLPNLSLEEYRIAVDTGETMTNPSNESFTHRDASSDGKTTTYDRQPQLQQQVSTNRDINRLLVFGAVATEGHQTQPINPPDLRSLSSSTSELSCCLQKPKMCGSLQGTSARACGSAESWTLSNTTVDEKDESDYESRIQFIDFLGVGVMR</sequence>
<proteinExistence type="predicted"/>
<protein>
    <submittedName>
        <fullName evidence="1">Uncharacterized protein</fullName>
    </submittedName>
</protein>
<dbReference type="Proteomes" id="UP001162992">
    <property type="component" value="Chromosome 15"/>
</dbReference>
<reference evidence="2" key="1">
    <citation type="journal article" date="2024" name="Proc. Natl. Acad. Sci. U.S.A.">
        <title>Extraordinary preservation of gene collinearity over three hundred million years revealed in homosporous lycophytes.</title>
        <authorList>
            <person name="Li C."/>
            <person name="Wickell D."/>
            <person name="Kuo L.Y."/>
            <person name="Chen X."/>
            <person name="Nie B."/>
            <person name="Liao X."/>
            <person name="Peng D."/>
            <person name="Ji J."/>
            <person name="Jenkins J."/>
            <person name="Williams M."/>
            <person name="Shu S."/>
            <person name="Plott C."/>
            <person name="Barry K."/>
            <person name="Rajasekar S."/>
            <person name="Grimwood J."/>
            <person name="Han X."/>
            <person name="Sun S."/>
            <person name="Hou Z."/>
            <person name="He W."/>
            <person name="Dai G."/>
            <person name="Sun C."/>
            <person name="Schmutz J."/>
            <person name="Leebens-Mack J.H."/>
            <person name="Li F.W."/>
            <person name="Wang L."/>
        </authorList>
    </citation>
    <scope>NUCLEOTIDE SEQUENCE [LARGE SCALE GENOMIC DNA]</scope>
    <source>
        <strain evidence="2">cv. PW_Plant_1</strain>
    </source>
</reference>
<name>A0ACC2BGP5_DIPCM</name>
<accession>A0ACC2BGP5</accession>
<dbReference type="EMBL" id="CM055106">
    <property type="protein sequence ID" value="KAJ7528972.1"/>
    <property type="molecule type" value="Genomic_DNA"/>
</dbReference>
<keyword evidence="2" id="KW-1185">Reference proteome</keyword>
<organism evidence="1 2">
    <name type="scientific">Diphasiastrum complanatum</name>
    <name type="common">Issler's clubmoss</name>
    <name type="synonym">Lycopodium complanatum</name>
    <dbReference type="NCBI Taxonomy" id="34168"/>
    <lineage>
        <taxon>Eukaryota</taxon>
        <taxon>Viridiplantae</taxon>
        <taxon>Streptophyta</taxon>
        <taxon>Embryophyta</taxon>
        <taxon>Tracheophyta</taxon>
        <taxon>Lycopodiopsida</taxon>
        <taxon>Lycopodiales</taxon>
        <taxon>Lycopodiaceae</taxon>
        <taxon>Lycopodioideae</taxon>
        <taxon>Diphasiastrum</taxon>
    </lineage>
</organism>
<evidence type="ECO:0000313" key="1">
    <source>
        <dbReference type="EMBL" id="KAJ7528972.1"/>
    </source>
</evidence>
<gene>
    <name evidence="1" type="ORF">O6H91_15G027800</name>
</gene>
<comment type="caution">
    <text evidence="1">The sequence shown here is derived from an EMBL/GenBank/DDBJ whole genome shotgun (WGS) entry which is preliminary data.</text>
</comment>
<evidence type="ECO:0000313" key="2">
    <source>
        <dbReference type="Proteomes" id="UP001162992"/>
    </source>
</evidence>